<keyword evidence="4 7" id="KW-0812">Transmembrane</keyword>
<evidence type="ECO:0000256" key="7">
    <source>
        <dbReference type="RuleBase" id="RU363032"/>
    </source>
</evidence>
<feature type="transmembrane region" description="Helical" evidence="7">
    <location>
        <begin position="109"/>
        <end position="131"/>
    </location>
</feature>
<evidence type="ECO:0000259" key="8">
    <source>
        <dbReference type="PROSITE" id="PS50928"/>
    </source>
</evidence>
<reference evidence="9" key="1">
    <citation type="submission" date="2021-06" db="EMBL/GenBank/DDBJ databases">
        <title>Description of novel taxa of the family Lachnospiraceae.</title>
        <authorList>
            <person name="Chaplin A.V."/>
            <person name="Sokolova S.R."/>
            <person name="Pikina A.P."/>
            <person name="Korzhanova M."/>
            <person name="Belova V."/>
            <person name="Korostin D."/>
            <person name="Efimov B.A."/>
        </authorList>
    </citation>
    <scope>NUCLEOTIDE SEQUENCE</scope>
    <source>
        <strain evidence="9">ASD5720</strain>
    </source>
</reference>
<keyword evidence="3" id="KW-1003">Cell membrane</keyword>
<dbReference type="Pfam" id="PF00528">
    <property type="entry name" value="BPD_transp_1"/>
    <property type="match status" value="1"/>
</dbReference>
<evidence type="ECO:0000256" key="1">
    <source>
        <dbReference type="ARBA" id="ARBA00004651"/>
    </source>
</evidence>
<dbReference type="SUPFAM" id="SSF161098">
    <property type="entry name" value="MetI-like"/>
    <property type="match status" value="1"/>
</dbReference>
<keyword evidence="2 7" id="KW-0813">Transport</keyword>
<dbReference type="PANTHER" id="PTHR32243:SF24">
    <property type="entry name" value="DIACETYLCHITOBIOSE UPTAKE SYSTEM PERMEASE PROTEIN NGCG"/>
    <property type="match status" value="1"/>
</dbReference>
<dbReference type="InterPro" id="IPR050901">
    <property type="entry name" value="BP-dep_ABC_trans_perm"/>
</dbReference>
<proteinExistence type="inferred from homology"/>
<evidence type="ECO:0000313" key="9">
    <source>
        <dbReference type="EMBL" id="MBU9737047.1"/>
    </source>
</evidence>
<gene>
    <name evidence="9" type="ORF">KTH89_10885</name>
</gene>
<dbReference type="Proteomes" id="UP000712157">
    <property type="component" value="Unassembled WGS sequence"/>
</dbReference>
<feature type="transmembrane region" description="Helical" evidence="7">
    <location>
        <begin position="78"/>
        <end position="97"/>
    </location>
</feature>
<comment type="caution">
    <text evidence="9">The sequence shown here is derived from an EMBL/GenBank/DDBJ whole genome shotgun (WGS) entry which is preliminary data.</text>
</comment>
<dbReference type="EMBL" id="JAHQCW010000016">
    <property type="protein sequence ID" value="MBU9737047.1"/>
    <property type="molecule type" value="Genomic_DNA"/>
</dbReference>
<dbReference type="PROSITE" id="PS51257">
    <property type="entry name" value="PROKAR_LIPOPROTEIN"/>
    <property type="match status" value="1"/>
</dbReference>
<dbReference type="InterPro" id="IPR035906">
    <property type="entry name" value="MetI-like_sf"/>
</dbReference>
<evidence type="ECO:0000256" key="4">
    <source>
        <dbReference type="ARBA" id="ARBA00022692"/>
    </source>
</evidence>
<dbReference type="Gene3D" id="1.10.3720.10">
    <property type="entry name" value="MetI-like"/>
    <property type="match status" value="1"/>
</dbReference>
<evidence type="ECO:0000313" key="10">
    <source>
        <dbReference type="Proteomes" id="UP000712157"/>
    </source>
</evidence>
<dbReference type="GO" id="GO:0005886">
    <property type="term" value="C:plasma membrane"/>
    <property type="evidence" value="ECO:0007669"/>
    <property type="project" value="UniProtKB-SubCell"/>
</dbReference>
<dbReference type="PROSITE" id="PS50928">
    <property type="entry name" value="ABC_TM1"/>
    <property type="match status" value="1"/>
</dbReference>
<dbReference type="GO" id="GO:0055085">
    <property type="term" value="P:transmembrane transport"/>
    <property type="evidence" value="ECO:0007669"/>
    <property type="project" value="InterPro"/>
</dbReference>
<feature type="transmembrane region" description="Helical" evidence="7">
    <location>
        <begin position="186"/>
        <end position="208"/>
    </location>
</feature>
<evidence type="ECO:0000256" key="2">
    <source>
        <dbReference type="ARBA" id="ARBA00022448"/>
    </source>
</evidence>
<feature type="transmembrane region" description="Helical" evidence="7">
    <location>
        <begin position="143"/>
        <end position="165"/>
    </location>
</feature>
<sequence length="280" mass="32033">MNKVMKAGNTCFHFLVNLMVMLFSLSCILPILWMINSSLRDNKDFMQSVIGLAAKPAFHNYVEALQTGDLWHCFLNSGYLSILTVILTIVFSFTVGFMVSRYRFFGSRLIYLLFISGMVIPILSLMVPVFIEFKKLNLLNHWFTLLFPYVSFAMPLSVLLMENFIKTIPRELDEAAYMEGCNFFQMMWKVIFPLCKPIVSVVVITSFISAWNEYPFSLILIGDEKLRTISIGIRFFGQAHSFNYTLYFAALVISIAPILILYAIFSKHIMQGMTMGAVKG</sequence>
<feature type="domain" description="ABC transmembrane type-1" evidence="8">
    <location>
        <begin position="74"/>
        <end position="265"/>
    </location>
</feature>
<comment type="subcellular location">
    <subcellularLocation>
        <location evidence="1 7">Cell membrane</location>
        <topology evidence="1 7">Multi-pass membrane protein</topology>
    </subcellularLocation>
</comment>
<keyword evidence="6 7" id="KW-0472">Membrane</keyword>
<name>A0A949K7K3_9FIRM</name>
<feature type="transmembrane region" description="Helical" evidence="7">
    <location>
        <begin position="12"/>
        <end position="35"/>
    </location>
</feature>
<accession>A0A949K7K3</accession>
<keyword evidence="10" id="KW-1185">Reference proteome</keyword>
<evidence type="ECO:0000256" key="6">
    <source>
        <dbReference type="ARBA" id="ARBA00023136"/>
    </source>
</evidence>
<evidence type="ECO:0000256" key="3">
    <source>
        <dbReference type="ARBA" id="ARBA00022475"/>
    </source>
</evidence>
<dbReference type="CDD" id="cd06261">
    <property type="entry name" value="TM_PBP2"/>
    <property type="match status" value="1"/>
</dbReference>
<keyword evidence="5 7" id="KW-1133">Transmembrane helix</keyword>
<organism evidence="9 10">
    <name type="scientific">Diplocloster agilis</name>
    <dbReference type="NCBI Taxonomy" id="2850323"/>
    <lineage>
        <taxon>Bacteria</taxon>
        <taxon>Bacillati</taxon>
        <taxon>Bacillota</taxon>
        <taxon>Clostridia</taxon>
        <taxon>Lachnospirales</taxon>
        <taxon>Lachnospiraceae</taxon>
        <taxon>Diplocloster</taxon>
    </lineage>
</organism>
<dbReference type="PANTHER" id="PTHR32243">
    <property type="entry name" value="MALTOSE TRANSPORT SYSTEM PERMEASE-RELATED"/>
    <property type="match status" value="1"/>
</dbReference>
<feature type="transmembrane region" description="Helical" evidence="7">
    <location>
        <begin position="244"/>
        <end position="265"/>
    </location>
</feature>
<evidence type="ECO:0000256" key="5">
    <source>
        <dbReference type="ARBA" id="ARBA00022989"/>
    </source>
</evidence>
<dbReference type="InterPro" id="IPR000515">
    <property type="entry name" value="MetI-like"/>
</dbReference>
<dbReference type="RefSeq" id="WP_158342401.1">
    <property type="nucleotide sequence ID" value="NZ_JAHQCW010000016.1"/>
</dbReference>
<comment type="similarity">
    <text evidence="7">Belongs to the binding-protein-dependent transport system permease family.</text>
</comment>
<protein>
    <submittedName>
        <fullName evidence="9">Carbohydrate ABC transporter permease</fullName>
    </submittedName>
</protein>
<dbReference type="AlphaFoldDB" id="A0A949K7K3"/>